<sequence length="467" mass="53362">MVFSTSTDEDIQFFFSPVSGYKNLEIFVEAEKVYQNVVADDSFLGDWGTYMSMLTENPHSLSAVTQAMGIVGINDDYAVDSEPDEVEIDEEAQNDNDPDDDELSIPVMLDVLGSNGNESESHVQQGIDLNIPVSSGPHSLLPVIPFFRTTHPEVLVDSYDIPFDSWGHFYDSNSGELECGMIFKTKAHLIASVQDFSARFATREYRVVESKPKLWKVACKYDDVTGCNWMLQGIFKAKMRLLKITKYAGPHMCLMNEISIDHRNMGKSMIATHLFGMVRQDPTYNIKYVQQNVKDTFGFDISYHKAWHALKAAREEVYGTWECSVQKLPKFMTALQKSNTEQLLSGCSLYDQILPIAFALVDEESLASWRWFLKMLAKHLMLDDDDRIYLISDKHSGLINAINFVPAFTFPHGVHYFCLRHICSNFNTKYKNIQLKDLCWRVGAEQNVPEFERIMEEIRGLNEEAFD</sequence>
<dbReference type="EMBL" id="JACGWJ010000026">
    <property type="protein sequence ID" value="KAL0313477.1"/>
    <property type="molecule type" value="Genomic_DNA"/>
</dbReference>
<reference evidence="2" key="2">
    <citation type="journal article" date="2024" name="Plant">
        <title>Genomic evolution and insights into agronomic trait innovations of Sesamum species.</title>
        <authorList>
            <person name="Miao H."/>
            <person name="Wang L."/>
            <person name="Qu L."/>
            <person name="Liu H."/>
            <person name="Sun Y."/>
            <person name="Le M."/>
            <person name="Wang Q."/>
            <person name="Wei S."/>
            <person name="Zheng Y."/>
            <person name="Lin W."/>
            <person name="Duan Y."/>
            <person name="Cao H."/>
            <person name="Xiong S."/>
            <person name="Wang X."/>
            <person name="Wei L."/>
            <person name="Li C."/>
            <person name="Ma Q."/>
            <person name="Ju M."/>
            <person name="Zhao R."/>
            <person name="Li G."/>
            <person name="Mu C."/>
            <person name="Tian Q."/>
            <person name="Mei H."/>
            <person name="Zhang T."/>
            <person name="Gao T."/>
            <person name="Zhang H."/>
        </authorList>
    </citation>
    <scope>NUCLEOTIDE SEQUENCE</scope>
    <source>
        <strain evidence="2">G02</strain>
    </source>
</reference>
<accession>A0AAW2L500</accession>
<evidence type="ECO:0000259" key="1">
    <source>
        <dbReference type="Pfam" id="PF10551"/>
    </source>
</evidence>
<name>A0AAW2L500_SESRA</name>
<dbReference type="InterPro" id="IPR018289">
    <property type="entry name" value="MULE_transposase_dom"/>
</dbReference>
<proteinExistence type="predicted"/>
<protein>
    <recommendedName>
        <fullName evidence="1">MULE transposase domain-containing protein</fullName>
    </recommendedName>
</protein>
<organism evidence="2">
    <name type="scientific">Sesamum radiatum</name>
    <name type="common">Black benniseed</name>
    <dbReference type="NCBI Taxonomy" id="300843"/>
    <lineage>
        <taxon>Eukaryota</taxon>
        <taxon>Viridiplantae</taxon>
        <taxon>Streptophyta</taxon>
        <taxon>Embryophyta</taxon>
        <taxon>Tracheophyta</taxon>
        <taxon>Spermatophyta</taxon>
        <taxon>Magnoliopsida</taxon>
        <taxon>eudicotyledons</taxon>
        <taxon>Gunneridae</taxon>
        <taxon>Pentapetalae</taxon>
        <taxon>asterids</taxon>
        <taxon>lamiids</taxon>
        <taxon>Lamiales</taxon>
        <taxon>Pedaliaceae</taxon>
        <taxon>Sesamum</taxon>
    </lineage>
</organism>
<dbReference type="AlphaFoldDB" id="A0AAW2L500"/>
<dbReference type="PANTHER" id="PTHR31973:SF195">
    <property type="entry name" value="MUDR FAMILY TRANSPOSASE"/>
    <property type="match status" value="1"/>
</dbReference>
<dbReference type="Pfam" id="PF10551">
    <property type="entry name" value="MULE"/>
    <property type="match status" value="1"/>
</dbReference>
<feature type="domain" description="MULE transposase" evidence="1">
    <location>
        <begin position="349"/>
        <end position="425"/>
    </location>
</feature>
<reference evidence="2" key="1">
    <citation type="submission" date="2020-06" db="EMBL/GenBank/DDBJ databases">
        <authorList>
            <person name="Li T."/>
            <person name="Hu X."/>
            <person name="Zhang T."/>
            <person name="Song X."/>
            <person name="Zhang H."/>
            <person name="Dai N."/>
            <person name="Sheng W."/>
            <person name="Hou X."/>
            <person name="Wei L."/>
        </authorList>
    </citation>
    <scope>NUCLEOTIDE SEQUENCE</scope>
    <source>
        <strain evidence="2">G02</strain>
        <tissue evidence="2">Leaf</tissue>
    </source>
</reference>
<dbReference type="PANTHER" id="PTHR31973">
    <property type="entry name" value="POLYPROTEIN, PUTATIVE-RELATED"/>
    <property type="match status" value="1"/>
</dbReference>
<comment type="caution">
    <text evidence="2">The sequence shown here is derived from an EMBL/GenBank/DDBJ whole genome shotgun (WGS) entry which is preliminary data.</text>
</comment>
<gene>
    <name evidence="2" type="ORF">Sradi_5747000</name>
</gene>
<evidence type="ECO:0000313" key="2">
    <source>
        <dbReference type="EMBL" id="KAL0313477.1"/>
    </source>
</evidence>